<accession>A0A8C9FIW8</accession>
<dbReference type="Ensembl" id="ENSPSTT00000016089.1">
    <property type="protein sequence ID" value="ENSPSTP00000015336.1"/>
    <property type="gene ID" value="ENSPSTG00000010878.1"/>
</dbReference>
<proteinExistence type="predicted"/>
<dbReference type="AlphaFoldDB" id="A0A8C9FIW8"/>
<dbReference type="Proteomes" id="UP000694428">
    <property type="component" value="Unplaced"/>
</dbReference>
<evidence type="ECO:0000313" key="1">
    <source>
        <dbReference type="Ensembl" id="ENSPSTP00000015336.1"/>
    </source>
</evidence>
<organism evidence="1 2">
    <name type="scientific">Pavo cristatus</name>
    <name type="common">Indian peafowl</name>
    <name type="synonym">Blue peafowl</name>
    <dbReference type="NCBI Taxonomy" id="9049"/>
    <lineage>
        <taxon>Eukaryota</taxon>
        <taxon>Metazoa</taxon>
        <taxon>Chordata</taxon>
        <taxon>Craniata</taxon>
        <taxon>Vertebrata</taxon>
        <taxon>Euteleostomi</taxon>
        <taxon>Archelosauria</taxon>
        <taxon>Archosauria</taxon>
        <taxon>Dinosauria</taxon>
        <taxon>Saurischia</taxon>
        <taxon>Theropoda</taxon>
        <taxon>Coelurosauria</taxon>
        <taxon>Aves</taxon>
        <taxon>Neognathae</taxon>
        <taxon>Galloanserae</taxon>
        <taxon>Galliformes</taxon>
        <taxon>Phasianidae</taxon>
        <taxon>Phasianinae</taxon>
        <taxon>Pavo</taxon>
    </lineage>
</organism>
<protein>
    <submittedName>
        <fullName evidence="1">Uncharacterized protein</fullName>
    </submittedName>
</protein>
<sequence length="135" mass="14914">QGLAAACPPGTMLGHKHPLEECQPSKYVLSLFPSPQLQFLKEEDLLDKAEAWALKYQCAHPVWFGGFSAFLVVTNPEYAKALFARGGKRQWFSCGAAATDCSFLGQCLYLSLSYVITHDPDCKHEIIVFLQCPGC</sequence>
<name>A0A8C9FIW8_PAVCR</name>
<reference evidence="1" key="2">
    <citation type="submission" date="2025-09" db="UniProtKB">
        <authorList>
            <consortium name="Ensembl"/>
        </authorList>
    </citation>
    <scope>IDENTIFICATION</scope>
</reference>
<keyword evidence="2" id="KW-1185">Reference proteome</keyword>
<evidence type="ECO:0000313" key="2">
    <source>
        <dbReference type="Proteomes" id="UP000694428"/>
    </source>
</evidence>
<reference evidence="1" key="1">
    <citation type="submission" date="2025-08" db="UniProtKB">
        <authorList>
            <consortium name="Ensembl"/>
        </authorList>
    </citation>
    <scope>IDENTIFICATION</scope>
</reference>